<dbReference type="CDD" id="cd22744">
    <property type="entry name" value="OTU"/>
    <property type="match status" value="1"/>
</dbReference>
<comment type="caution">
    <text evidence="1">The sequence shown here is derived from an EMBL/GenBank/DDBJ whole genome shotgun (WGS) entry which is preliminary data.</text>
</comment>
<gene>
    <name evidence="1" type="ORF">CEURO_LOCUS17732</name>
</gene>
<dbReference type="AlphaFoldDB" id="A0A9P1EIZ1"/>
<keyword evidence="2" id="KW-1185">Reference proteome</keyword>
<name>A0A9P1EIZ1_CUSEU</name>
<evidence type="ECO:0000313" key="1">
    <source>
        <dbReference type="EMBL" id="CAH9107490.1"/>
    </source>
</evidence>
<dbReference type="OrthoDB" id="1694816at2759"/>
<accession>A0A9P1EIZ1</accession>
<organism evidence="1 2">
    <name type="scientific">Cuscuta europaea</name>
    <name type="common">European dodder</name>
    <dbReference type="NCBI Taxonomy" id="41803"/>
    <lineage>
        <taxon>Eukaryota</taxon>
        <taxon>Viridiplantae</taxon>
        <taxon>Streptophyta</taxon>
        <taxon>Embryophyta</taxon>
        <taxon>Tracheophyta</taxon>
        <taxon>Spermatophyta</taxon>
        <taxon>Magnoliopsida</taxon>
        <taxon>eudicotyledons</taxon>
        <taxon>Gunneridae</taxon>
        <taxon>Pentapetalae</taxon>
        <taxon>asterids</taxon>
        <taxon>lamiids</taxon>
        <taxon>Solanales</taxon>
        <taxon>Convolvulaceae</taxon>
        <taxon>Cuscuteae</taxon>
        <taxon>Cuscuta</taxon>
        <taxon>Cuscuta subgen. Cuscuta</taxon>
    </lineage>
</organism>
<dbReference type="EMBL" id="CAMAPE010000051">
    <property type="protein sequence ID" value="CAH9107490.1"/>
    <property type="molecule type" value="Genomic_DNA"/>
</dbReference>
<proteinExistence type="predicted"/>
<evidence type="ECO:0000313" key="2">
    <source>
        <dbReference type="Proteomes" id="UP001152484"/>
    </source>
</evidence>
<reference evidence="1" key="1">
    <citation type="submission" date="2022-07" db="EMBL/GenBank/DDBJ databases">
        <authorList>
            <person name="Macas J."/>
            <person name="Novak P."/>
            <person name="Neumann P."/>
        </authorList>
    </citation>
    <scope>NUCLEOTIDE SEQUENCE</scope>
</reference>
<sequence>MKRREDKKKSTTQDPSAWEYIEKKYKKFKGTISYHGSRGCGKDIKGKSYRHQNRVQFNFGTDVETFMLEHISKVVDVIGGGHCEYRSLAELLGWGEKEWIRVRRESVEELDRHRGLYDPICHLDTIDDLREQIDYYISPAPSRHWIHICRTRG</sequence>
<dbReference type="Gene3D" id="3.90.70.80">
    <property type="match status" value="1"/>
</dbReference>
<protein>
    <submittedName>
        <fullName evidence="1">Uncharacterized protein</fullName>
    </submittedName>
</protein>
<dbReference type="Proteomes" id="UP001152484">
    <property type="component" value="Unassembled WGS sequence"/>
</dbReference>